<name>A0A9D3XHK6_9SAUR</name>
<gene>
    <name evidence="1" type="ORF">KIL84_005911</name>
</gene>
<dbReference type="EMBL" id="JAHDVG010000471">
    <property type="protein sequence ID" value="KAH1179861.1"/>
    <property type="molecule type" value="Genomic_DNA"/>
</dbReference>
<protein>
    <submittedName>
        <fullName evidence="1">Uncharacterized protein</fullName>
    </submittedName>
</protein>
<keyword evidence="2" id="KW-1185">Reference proteome</keyword>
<dbReference type="Proteomes" id="UP000827986">
    <property type="component" value="Unassembled WGS sequence"/>
</dbReference>
<reference evidence="1" key="1">
    <citation type="submission" date="2021-09" db="EMBL/GenBank/DDBJ databases">
        <title>The genome of Mauremys mutica provides insights into the evolution of semi-aquatic lifestyle.</title>
        <authorList>
            <person name="Gong S."/>
            <person name="Gao Y."/>
        </authorList>
    </citation>
    <scope>NUCLEOTIDE SEQUENCE</scope>
    <source>
        <strain evidence="1">MM-2020</strain>
        <tissue evidence="1">Muscle</tissue>
    </source>
</reference>
<evidence type="ECO:0000313" key="1">
    <source>
        <dbReference type="EMBL" id="KAH1179861.1"/>
    </source>
</evidence>
<accession>A0A9D3XHK6</accession>
<comment type="caution">
    <text evidence="1">The sequence shown here is derived from an EMBL/GenBank/DDBJ whole genome shotgun (WGS) entry which is preliminary data.</text>
</comment>
<proteinExistence type="predicted"/>
<evidence type="ECO:0000313" key="2">
    <source>
        <dbReference type="Proteomes" id="UP000827986"/>
    </source>
</evidence>
<sequence>MIRFTGSAAGSYTGERHAASVCPSAVICHDGWLHRSASSAQQGCQSPQMRCSHSASLMKATVIQAPGQMVDSARRESCCCQAAVEISAAKGTEFHHIPRVTLGSAAFLSLQTGQPELIAEHEGMSDAL</sequence>
<organism evidence="1 2">
    <name type="scientific">Mauremys mutica</name>
    <name type="common">yellowpond turtle</name>
    <dbReference type="NCBI Taxonomy" id="74926"/>
    <lineage>
        <taxon>Eukaryota</taxon>
        <taxon>Metazoa</taxon>
        <taxon>Chordata</taxon>
        <taxon>Craniata</taxon>
        <taxon>Vertebrata</taxon>
        <taxon>Euteleostomi</taxon>
        <taxon>Archelosauria</taxon>
        <taxon>Testudinata</taxon>
        <taxon>Testudines</taxon>
        <taxon>Cryptodira</taxon>
        <taxon>Durocryptodira</taxon>
        <taxon>Testudinoidea</taxon>
        <taxon>Geoemydidae</taxon>
        <taxon>Geoemydinae</taxon>
        <taxon>Mauremys</taxon>
    </lineage>
</organism>
<dbReference type="AlphaFoldDB" id="A0A9D3XHK6"/>